<dbReference type="Gene3D" id="3.40.605.10">
    <property type="entry name" value="Aldehyde Dehydrogenase, Chain A, domain 1"/>
    <property type="match status" value="1"/>
</dbReference>
<dbReference type="SUPFAM" id="SSF53720">
    <property type="entry name" value="ALDH-like"/>
    <property type="match status" value="1"/>
</dbReference>
<name>A0A9J6E7J8_RHIMP</name>
<evidence type="ECO:0000313" key="3">
    <source>
        <dbReference type="Proteomes" id="UP000821866"/>
    </source>
</evidence>
<dbReference type="PANTHER" id="PTHR11699">
    <property type="entry name" value="ALDEHYDE DEHYDROGENASE-RELATED"/>
    <property type="match status" value="1"/>
</dbReference>
<proteinExistence type="predicted"/>
<sequence>MNDQELHQRKIFINNKFVDSFSGNTFATFNPANEEKIADVQEGTKEDIDAAVKAAREAFKRGSKWRTMDASQRGALINRLADLMEQNADYMAVLFDSYSCREFRPSGFSVRARISRNFRG</sequence>
<dbReference type="VEuPathDB" id="VectorBase:LOC119163944"/>
<keyword evidence="3" id="KW-1185">Reference proteome</keyword>
<comment type="caution">
    <text evidence="2">The sequence shown here is derived from an EMBL/GenBank/DDBJ whole genome shotgun (WGS) entry which is preliminary data.</text>
</comment>
<dbReference type="Proteomes" id="UP000821866">
    <property type="component" value="Chromosome 3"/>
</dbReference>
<dbReference type="EMBL" id="JABSTU010000005">
    <property type="protein sequence ID" value="KAH8030129.1"/>
    <property type="molecule type" value="Genomic_DNA"/>
</dbReference>
<reference evidence="2" key="2">
    <citation type="submission" date="2021-09" db="EMBL/GenBank/DDBJ databases">
        <authorList>
            <person name="Jia N."/>
            <person name="Wang J."/>
            <person name="Shi W."/>
            <person name="Du L."/>
            <person name="Sun Y."/>
            <person name="Zhan W."/>
            <person name="Jiang J."/>
            <person name="Wang Q."/>
            <person name="Zhang B."/>
            <person name="Ji P."/>
            <person name="Sakyi L.B."/>
            <person name="Cui X."/>
            <person name="Yuan T."/>
            <person name="Jiang B."/>
            <person name="Yang W."/>
            <person name="Lam T.T.-Y."/>
            <person name="Chang Q."/>
            <person name="Ding S."/>
            <person name="Wang X."/>
            <person name="Zhu J."/>
            <person name="Ruan X."/>
            <person name="Zhao L."/>
            <person name="Wei J."/>
            <person name="Que T."/>
            <person name="Du C."/>
            <person name="Cheng J."/>
            <person name="Dai P."/>
            <person name="Han X."/>
            <person name="Huang E."/>
            <person name="Gao Y."/>
            <person name="Liu J."/>
            <person name="Shao H."/>
            <person name="Ye R."/>
            <person name="Li L."/>
            <person name="Wei W."/>
            <person name="Wang X."/>
            <person name="Wang C."/>
            <person name="Huo Q."/>
            <person name="Li W."/>
            <person name="Guo W."/>
            <person name="Chen H."/>
            <person name="Chen S."/>
            <person name="Zhou L."/>
            <person name="Zhou L."/>
            <person name="Ni X."/>
            <person name="Tian J."/>
            <person name="Zhou Y."/>
            <person name="Sheng Y."/>
            <person name="Liu T."/>
            <person name="Pan Y."/>
            <person name="Xia L."/>
            <person name="Li J."/>
            <person name="Zhao F."/>
            <person name="Cao W."/>
        </authorList>
    </citation>
    <scope>NUCLEOTIDE SEQUENCE</scope>
    <source>
        <strain evidence="2">Rmic-2018</strain>
        <tissue evidence="2">Larvae</tissue>
    </source>
</reference>
<accession>A0A9J6E7J8</accession>
<evidence type="ECO:0000259" key="1">
    <source>
        <dbReference type="Pfam" id="PF00171"/>
    </source>
</evidence>
<dbReference type="AlphaFoldDB" id="A0A9J6E7J8"/>
<dbReference type="InterPro" id="IPR016162">
    <property type="entry name" value="Ald_DH_N"/>
</dbReference>
<dbReference type="GO" id="GO:0016491">
    <property type="term" value="F:oxidoreductase activity"/>
    <property type="evidence" value="ECO:0007669"/>
    <property type="project" value="InterPro"/>
</dbReference>
<gene>
    <name evidence="2" type="ORF">HPB51_006561</name>
</gene>
<dbReference type="Pfam" id="PF00171">
    <property type="entry name" value="Aldedh"/>
    <property type="match status" value="1"/>
</dbReference>
<reference evidence="2" key="1">
    <citation type="journal article" date="2020" name="Cell">
        <title>Large-Scale Comparative Analyses of Tick Genomes Elucidate Their Genetic Diversity and Vector Capacities.</title>
        <authorList>
            <consortium name="Tick Genome and Microbiome Consortium (TIGMIC)"/>
            <person name="Jia N."/>
            <person name="Wang J."/>
            <person name="Shi W."/>
            <person name="Du L."/>
            <person name="Sun Y."/>
            <person name="Zhan W."/>
            <person name="Jiang J.F."/>
            <person name="Wang Q."/>
            <person name="Zhang B."/>
            <person name="Ji P."/>
            <person name="Bell-Sakyi L."/>
            <person name="Cui X.M."/>
            <person name="Yuan T.T."/>
            <person name="Jiang B.G."/>
            <person name="Yang W.F."/>
            <person name="Lam T.T."/>
            <person name="Chang Q.C."/>
            <person name="Ding S.J."/>
            <person name="Wang X.J."/>
            <person name="Zhu J.G."/>
            <person name="Ruan X.D."/>
            <person name="Zhao L."/>
            <person name="Wei J.T."/>
            <person name="Ye R.Z."/>
            <person name="Que T.C."/>
            <person name="Du C.H."/>
            <person name="Zhou Y.H."/>
            <person name="Cheng J.X."/>
            <person name="Dai P.F."/>
            <person name="Guo W.B."/>
            <person name="Han X.H."/>
            <person name="Huang E.J."/>
            <person name="Li L.F."/>
            <person name="Wei W."/>
            <person name="Gao Y.C."/>
            <person name="Liu J.Z."/>
            <person name="Shao H.Z."/>
            <person name="Wang X."/>
            <person name="Wang C.C."/>
            <person name="Yang T.C."/>
            <person name="Huo Q.B."/>
            <person name="Li W."/>
            <person name="Chen H.Y."/>
            <person name="Chen S.E."/>
            <person name="Zhou L.G."/>
            <person name="Ni X.B."/>
            <person name="Tian J.H."/>
            <person name="Sheng Y."/>
            <person name="Liu T."/>
            <person name="Pan Y.S."/>
            <person name="Xia L.Y."/>
            <person name="Li J."/>
            <person name="Zhao F."/>
            <person name="Cao W.C."/>
        </authorList>
    </citation>
    <scope>NUCLEOTIDE SEQUENCE</scope>
    <source>
        <strain evidence="2">Rmic-2018</strain>
    </source>
</reference>
<evidence type="ECO:0000313" key="2">
    <source>
        <dbReference type="EMBL" id="KAH8030129.1"/>
    </source>
</evidence>
<dbReference type="InterPro" id="IPR015590">
    <property type="entry name" value="Aldehyde_DH_dom"/>
</dbReference>
<protein>
    <recommendedName>
        <fullName evidence="1">Aldehyde dehydrogenase domain-containing protein</fullName>
    </recommendedName>
</protein>
<organism evidence="2 3">
    <name type="scientific">Rhipicephalus microplus</name>
    <name type="common">Cattle tick</name>
    <name type="synonym">Boophilus microplus</name>
    <dbReference type="NCBI Taxonomy" id="6941"/>
    <lineage>
        <taxon>Eukaryota</taxon>
        <taxon>Metazoa</taxon>
        <taxon>Ecdysozoa</taxon>
        <taxon>Arthropoda</taxon>
        <taxon>Chelicerata</taxon>
        <taxon>Arachnida</taxon>
        <taxon>Acari</taxon>
        <taxon>Parasitiformes</taxon>
        <taxon>Ixodida</taxon>
        <taxon>Ixodoidea</taxon>
        <taxon>Ixodidae</taxon>
        <taxon>Rhipicephalinae</taxon>
        <taxon>Rhipicephalus</taxon>
        <taxon>Boophilus</taxon>
    </lineage>
</organism>
<feature type="domain" description="Aldehyde dehydrogenase" evidence="1">
    <location>
        <begin position="18"/>
        <end position="94"/>
    </location>
</feature>
<dbReference type="InterPro" id="IPR016161">
    <property type="entry name" value="Ald_DH/histidinol_DH"/>
</dbReference>